<evidence type="ECO:0000313" key="1">
    <source>
        <dbReference type="EMBL" id="GKT24926.1"/>
    </source>
</evidence>
<name>A0ABQ5K106_9EUKA</name>
<dbReference type="Proteomes" id="UP001057375">
    <property type="component" value="Unassembled WGS sequence"/>
</dbReference>
<keyword evidence="2" id="KW-1185">Reference proteome</keyword>
<reference evidence="1" key="1">
    <citation type="submission" date="2022-03" db="EMBL/GenBank/DDBJ databases">
        <title>Draft genome sequence of Aduncisulcus paluster, a free-living microaerophilic Fornicata.</title>
        <authorList>
            <person name="Yuyama I."/>
            <person name="Kume K."/>
            <person name="Tamura T."/>
            <person name="Inagaki Y."/>
            <person name="Hashimoto T."/>
        </authorList>
    </citation>
    <scope>NUCLEOTIDE SEQUENCE</scope>
    <source>
        <strain evidence="1">NY0171</strain>
    </source>
</reference>
<comment type="caution">
    <text evidence="1">The sequence shown here is derived from an EMBL/GenBank/DDBJ whole genome shotgun (WGS) entry which is preliminary data.</text>
</comment>
<sequence length="206" mass="23425">MNFDKTLFRKDHILFDEIESPYFHLSESSEHPITPIQCGQIPLLSEPSDVCFDTPCSSPRECSVSFSLPLDSLRTLTEYIEDRDSPKLSSLKCSPRFSQTFSYVMDVLIDDELHPSPRSLSQAETLIACFLYFESPLFNPSKFPIISNYLSASESEVRGIFLHWEKFGIPSSYRPSAFDFAKSFGFSNRKVSQLCIGLARKDKGMC</sequence>
<organism evidence="1 2">
    <name type="scientific">Aduncisulcus paluster</name>
    <dbReference type="NCBI Taxonomy" id="2918883"/>
    <lineage>
        <taxon>Eukaryota</taxon>
        <taxon>Metamonada</taxon>
        <taxon>Carpediemonas-like organisms</taxon>
        <taxon>Aduncisulcus</taxon>
    </lineage>
</organism>
<protein>
    <submittedName>
        <fullName evidence="1">Uncharacterized protein</fullName>
    </submittedName>
</protein>
<evidence type="ECO:0000313" key="2">
    <source>
        <dbReference type="Proteomes" id="UP001057375"/>
    </source>
</evidence>
<dbReference type="EMBL" id="BQXS01012554">
    <property type="protein sequence ID" value="GKT24926.1"/>
    <property type="molecule type" value="Genomic_DNA"/>
</dbReference>
<gene>
    <name evidence="1" type="ORF">ADUPG1_012884</name>
</gene>
<accession>A0ABQ5K106</accession>
<proteinExistence type="predicted"/>